<reference evidence="3 4" key="1">
    <citation type="submission" date="2017-10" db="EMBL/GenBank/DDBJ databases">
        <title>Sequencing the genomes of 1000 actinobacteria strains.</title>
        <authorList>
            <person name="Klenk H.-P."/>
        </authorList>
    </citation>
    <scope>NUCLEOTIDE SEQUENCE [LARGE SCALE GENOMIC DNA]</scope>
    <source>
        <strain evidence="3 4">DSM 21801</strain>
    </source>
</reference>
<comment type="caution">
    <text evidence="3">The sequence shown here is derived from an EMBL/GenBank/DDBJ whole genome shotgun (WGS) entry which is preliminary data.</text>
</comment>
<dbReference type="InterPro" id="IPR003615">
    <property type="entry name" value="HNH_nuc"/>
</dbReference>
<feature type="region of interest" description="Disordered" evidence="1">
    <location>
        <begin position="457"/>
        <end position="515"/>
    </location>
</feature>
<dbReference type="Pfam" id="PF02720">
    <property type="entry name" value="DUF222"/>
    <property type="match status" value="1"/>
</dbReference>
<keyword evidence="4" id="KW-1185">Reference proteome</keyword>
<dbReference type="SMART" id="SM00507">
    <property type="entry name" value="HNHc"/>
    <property type="match status" value="1"/>
</dbReference>
<feature type="compositionally biased region" description="Low complexity" evidence="1">
    <location>
        <begin position="499"/>
        <end position="515"/>
    </location>
</feature>
<evidence type="ECO:0000313" key="4">
    <source>
        <dbReference type="Proteomes" id="UP000224915"/>
    </source>
</evidence>
<gene>
    <name evidence="3" type="ORF">ATL40_2665</name>
</gene>
<dbReference type="AlphaFoldDB" id="A0A2A9D464"/>
<evidence type="ECO:0000313" key="3">
    <source>
        <dbReference type="EMBL" id="PFG21045.1"/>
    </source>
</evidence>
<organism evidence="3 4">
    <name type="scientific">Serinibacter salmoneus</name>
    <dbReference type="NCBI Taxonomy" id="556530"/>
    <lineage>
        <taxon>Bacteria</taxon>
        <taxon>Bacillati</taxon>
        <taxon>Actinomycetota</taxon>
        <taxon>Actinomycetes</taxon>
        <taxon>Micrococcales</taxon>
        <taxon>Beutenbergiaceae</taxon>
        <taxon>Serinibacter</taxon>
    </lineage>
</organism>
<proteinExistence type="predicted"/>
<feature type="domain" description="HNH nuclease" evidence="2">
    <location>
        <begin position="355"/>
        <end position="407"/>
    </location>
</feature>
<evidence type="ECO:0000256" key="1">
    <source>
        <dbReference type="SAM" id="MobiDB-lite"/>
    </source>
</evidence>
<dbReference type="Pfam" id="PF13391">
    <property type="entry name" value="HNH_2"/>
    <property type="match status" value="1"/>
</dbReference>
<name>A0A2A9D464_9MICO</name>
<dbReference type="EMBL" id="PDJD01000001">
    <property type="protein sequence ID" value="PFG21045.1"/>
    <property type="molecule type" value="Genomic_DNA"/>
</dbReference>
<dbReference type="InterPro" id="IPR003870">
    <property type="entry name" value="DUF222"/>
</dbReference>
<dbReference type="CDD" id="cd00085">
    <property type="entry name" value="HNHc"/>
    <property type="match status" value="1"/>
</dbReference>
<sequence>MVREAVSRLVEHVDAAEQAGASHDPGAREAATALDAAASILGVQRLRVVGLARRHHESATSGRDREFTSWRANSTKQGIGAARTEEETGRTLARLSTIREAAGAGTVSEGHVRAIAGVLERAPENVRDRLMEREGEILRRAQEATVPDLRKELRAAAAALEADQADRDFEVARQNRRLFLINKRGGVAVEGFLDAVAGATLRTALEAVTQAPTAEDQRTAEQRRADGLLAIAERTLSQGVTRPGAQIRPTLTVLIRHDAWLLLLARRRQACPKGPEGIGSQAPAADGRSTRRTGEAFARSRLRQEPALAELLDGTLIPFAALEVMACDAFTQRVVLDPQGAPLDVGRTQRTFTGDLRRAILVRDRHCQYPGCSMRASWCEVHHILYWSRQGATSQENGITLCSAHHHQVHDERLTITPIAGGFQFTTPSGRRIGRTTRLHDHLLIPAAELSFSPVRAAPRSIPSPHGDPPVEPSRRVGALRCAPAQPPPGEREPEGPRARGAAPPRTRAAAPALW</sequence>
<dbReference type="Gene3D" id="1.10.30.50">
    <property type="match status" value="1"/>
</dbReference>
<dbReference type="Proteomes" id="UP000224915">
    <property type="component" value="Unassembled WGS sequence"/>
</dbReference>
<feature type="region of interest" description="Disordered" evidence="1">
    <location>
        <begin position="273"/>
        <end position="294"/>
    </location>
</feature>
<protein>
    <submittedName>
        <fullName evidence="3">Uncharacterized protein DUF222</fullName>
    </submittedName>
</protein>
<accession>A0A2A9D464</accession>
<evidence type="ECO:0000259" key="2">
    <source>
        <dbReference type="SMART" id="SM00507"/>
    </source>
</evidence>